<feature type="compositionally biased region" description="Basic and acidic residues" evidence="3">
    <location>
        <begin position="186"/>
        <end position="201"/>
    </location>
</feature>
<evidence type="ECO:0000256" key="3">
    <source>
        <dbReference type="SAM" id="MobiDB-lite"/>
    </source>
</evidence>
<dbReference type="OrthoDB" id="691130at2759"/>
<dbReference type="FunFam" id="2.60.200.20:FF:000014">
    <property type="entry name" value="FHA domain-containing protein FHA2"/>
    <property type="match status" value="1"/>
</dbReference>
<dbReference type="EMBL" id="WOCE01000003">
    <property type="protein sequence ID" value="KAE9617995.1"/>
    <property type="molecule type" value="Genomic_DNA"/>
</dbReference>
<dbReference type="SMART" id="SM00240">
    <property type="entry name" value="FHA"/>
    <property type="match status" value="1"/>
</dbReference>
<evidence type="ECO:0000256" key="1">
    <source>
        <dbReference type="ARBA" id="ARBA00004123"/>
    </source>
</evidence>
<sequence length="332" mass="37361">MENSVGGSDVEAGFAKLQGVDFEYYMQTYSIILGRNSKNFIVDLDLTSLGGGKKISRQHARIFFDFTSRRFALEVFGKNGCFIQGVLYLPGNPVVKLNSQDLIQIGDLQFYFLLPVRNILSGPNRLRHYPNNVVASASASKSEAPIAAPSECNLATTTTIIARSGTPMKNRKRVHYEDQYNDDDCDGRSSKKKEDQRDGYKAHSKGKALMAAASNEKLEGRSSAENLQLQQSEEKDVTIAVFTVLSGLCKQEQWVPMEKLHSEMVTRYSSVWHHNTVKKYLTSENSSGYVYKGKPWYGLLELLKRNPQHFEITTNTNGRVIMEFVTLVSLLY</sequence>
<keyword evidence="6" id="KW-1185">Reference proteome</keyword>
<dbReference type="AlphaFoldDB" id="A0A6A4QT60"/>
<organism evidence="5 6">
    <name type="scientific">Lupinus albus</name>
    <name type="common">White lupine</name>
    <name type="synonym">Lupinus termis</name>
    <dbReference type="NCBI Taxonomy" id="3870"/>
    <lineage>
        <taxon>Eukaryota</taxon>
        <taxon>Viridiplantae</taxon>
        <taxon>Streptophyta</taxon>
        <taxon>Embryophyta</taxon>
        <taxon>Tracheophyta</taxon>
        <taxon>Spermatophyta</taxon>
        <taxon>Magnoliopsida</taxon>
        <taxon>eudicotyledons</taxon>
        <taxon>Gunneridae</taxon>
        <taxon>Pentapetalae</taxon>
        <taxon>rosids</taxon>
        <taxon>fabids</taxon>
        <taxon>Fabales</taxon>
        <taxon>Fabaceae</taxon>
        <taxon>Papilionoideae</taxon>
        <taxon>50 kb inversion clade</taxon>
        <taxon>genistoids sensu lato</taxon>
        <taxon>core genistoids</taxon>
        <taxon>Genisteae</taxon>
        <taxon>Lupinus</taxon>
    </lineage>
</organism>
<proteinExistence type="predicted"/>
<dbReference type="GO" id="GO:0043565">
    <property type="term" value="F:sequence-specific DNA binding"/>
    <property type="evidence" value="ECO:0007669"/>
    <property type="project" value="TreeGrafter"/>
</dbReference>
<feature type="region of interest" description="Disordered" evidence="3">
    <location>
        <begin position="166"/>
        <end position="206"/>
    </location>
</feature>
<dbReference type="SUPFAM" id="SSF49879">
    <property type="entry name" value="SMAD/FHA domain"/>
    <property type="match status" value="1"/>
</dbReference>
<reference evidence="6" key="1">
    <citation type="journal article" date="2020" name="Nat. Commun.">
        <title>Genome sequence of the cluster root forming white lupin.</title>
        <authorList>
            <person name="Hufnagel B."/>
            <person name="Marques A."/>
            <person name="Soriano A."/>
            <person name="Marques L."/>
            <person name="Divol F."/>
            <person name="Doumas P."/>
            <person name="Sallet E."/>
            <person name="Mancinotti D."/>
            <person name="Carrere S."/>
            <person name="Marande W."/>
            <person name="Arribat S."/>
            <person name="Keller J."/>
            <person name="Huneau C."/>
            <person name="Blein T."/>
            <person name="Aime D."/>
            <person name="Laguerre M."/>
            <person name="Taylor J."/>
            <person name="Schubert V."/>
            <person name="Nelson M."/>
            <person name="Geu-Flores F."/>
            <person name="Crespi M."/>
            <person name="Gallardo-Guerrero K."/>
            <person name="Delaux P.-M."/>
            <person name="Salse J."/>
            <person name="Berges H."/>
            <person name="Guyot R."/>
            <person name="Gouzy J."/>
            <person name="Peret B."/>
        </authorList>
    </citation>
    <scope>NUCLEOTIDE SEQUENCE [LARGE SCALE GENOMIC DNA]</scope>
    <source>
        <strain evidence="6">cv. Amiga</strain>
    </source>
</reference>
<feature type="domain" description="FHA" evidence="4">
    <location>
        <begin position="31"/>
        <end position="88"/>
    </location>
</feature>
<dbReference type="PANTHER" id="PTHR21712:SF29">
    <property type="entry name" value="PRE-RRNA-PROCESSING PROTEIN FHL1"/>
    <property type="match status" value="1"/>
</dbReference>
<comment type="subcellular location">
    <subcellularLocation>
        <location evidence="1">Nucleus</location>
    </subcellularLocation>
</comment>
<evidence type="ECO:0000259" key="4">
    <source>
        <dbReference type="PROSITE" id="PS50006"/>
    </source>
</evidence>
<dbReference type="InterPro" id="IPR008984">
    <property type="entry name" value="SMAD_FHA_dom_sf"/>
</dbReference>
<evidence type="ECO:0000313" key="5">
    <source>
        <dbReference type="EMBL" id="KAE9617995.1"/>
    </source>
</evidence>
<dbReference type="PROSITE" id="PS50006">
    <property type="entry name" value="FHA_DOMAIN"/>
    <property type="match status" value="1"/>
</dbReference>
<gene>
    <name evidence="5" type="ORF">Lalb_Chr03g0041461</name>
</gene>
<dbReference type="PANTHER" id="PTHR21712">
    <property type="entry name" value="PRE-RRNA-PROCESSING PROTEIN FHL1"/>
    <property type="match status" value="1"/>
</dbReference>
<evidence type="ECO:0000313" key="6">
    <source>
        <dbReference type="Proteomes" id="UP000447434"/>
    </source>
</evidence>
<comment type="caution">
    <text evidence="5">The sequence shown here is derived from an EMBL/GenBank/DDBJ whole genome shotgun (WGS) entry which is preliminary data.</text>
</comment>
<dbReference type="Gene3D" id="2.60.200.20">
    <property type="match status" value="1"/>
</dbReference>
<dbReference type="Proteomes" id="UP000447434">
    <property type="component" value="Chromosome 3"/>
</dbReference>
<dbReference type="CDD" id="cd22701">
    <property type="entry name" value="FHA_FKH1-like"/>
    <property type="match status" value="1"/>
</dbReference>
<accession>A0A6A4QT60</accession>
<dbReference type="GO" id="GO:0005634">
    <property type="term" value="C:nucleus"/>
    <property type="evidence" value="ECO:0007669"/>
    <property type="project" value="UniProtKB-SubCell"/>
</dbReference>
<dbReference type="InterPro" id="IPR045178">
    <property type="entry name" value="Fhl1/FHA1"/>
</dbReference>
<evidence type="ECO:0000256" key="2">
    <source>
        <dbReference type="ARBA" id="ARBA00023242"/>
    </source>
</evidence>
<name>A0A6A4QT60_LUPAL</name>
<dbReference type="Pfam" id="PF00498">
    <property type="entry name" value="FHA"/>
    <property type="match status" value="1"/>
</dbReference>
<dbReference type="GO" id="GO:0060962">
    <property type="term" value="P:regulation of ribosomal protein gene transcription by RNA polymerase II"/>
    <property type="evidence" value="ECO:0007669"/>
    <property type="project" value="InterPro"/>
</dbReference>
<protein>
    <submittedName>
        <fullName evidence="5">Putative transcription factor interactor and regulator FHA-SMAD family</fullName>
    </submittedName>
</protein>
<keyword evidence="2" id="KW-0539">Nucleus</keyword>
<dbReference type="InterPro" id="IPR000253">
    <property type="entry name" value="FHA_dom"/>
</dbReference>